<dbReference type="Proteomes" id="UP000215738">
    <property type="component" value="Unassembled WGS sequence"/>
</dbReference>
<dbReference type="RefSeq" id="WP_011609922.1">
    <property type="nucleotide sequence ID" value="NZ_JBMHIA010000004.1"/>
</dbReference>
<dbReference type="Proteomes" id="UP000254507">
    <property type="component" value="Unassembled WGS sequence"/>
</dbReference>
<gene>
    <name evidence="2" type="ORF">CFY87_00330</name>
    <name evidence="3" type="ORF">NCTC10851_01408</name>
</gene>
<proteinExistence type="predicted"/>
<dbReference type="InParanoid" id="A0A263HE50"/>
<evidence type="ECO:0000313" key="5">
    <source>
        <dbReference type="Proteomes" id="UP000254507"/>
    </source>
</evidence>
<dbReference type="OrthoDB" id="5679366at2"/>
<name>A0A263HE50_9PAST</name>
<keyword evidence="1" id="KW-0472">Membrane</keyword>
<keyword evidence="1" id="KW-1133">Transmembrane helix</keyword>
<dbReference type="AlphaFoldDB" id="A0A263HE50"/>
<feature type="transmembrane region" description="Helical" evidence="1">
    <location>
        <begin position="26"/>
        <end position="43"/>
    </location>
</feature>
<evidence type="ECO:0000313" key="2">
    <source>
        <dbReference type="EMBL" id="OZN25705.1"/>
    </source>
</evidence>
<dbReference type="EMBL" id="UFSB01000001">
    <property type="protein sequence ID" value="SUU36977.1"/>
    <property type="molecule type" value="Genomic_DNA"/>
</dbReference>
<evidence type="ECO:0000313" key="3">
    <source>
        <dbReference type="EMBL" id="SUU36977.1"/>
    </source>
</evidence>
<reference evidence="3 5" key="2">
    <citation type="submission" date="2018-06" db="EMBL/GenBank/DDBJ databases">
        <authorList>
            <consortium name="Pathogen Informatics"/>
            <person name="Doyle S."/>
        </authorList>
    </citation>
    <scope>NUCLEOTIDE SEQUENCE [LARGE SCALE GENOMIC DNA]</scope>
    <source>
        <strain evidence="3 5">NCTC10851</strain>
    </source>
</reference>
<keyword evidence="4" id="KW-1185">Reference proteome</keyword>
<evidence type="ECO:0000313" key="4">
    <source>
        <dbReference type="Proteomes" id="UP000215738"/>
    </source>
</evidence>
<reference evidence="2 4" key="1">
    <citation type="submission" date="2017-07" db="EMBL/GenBank/DDBJ databases">
        <title>Virulence factors identified in Actinobacillus seminis.</title>
        <authorList>
            <person name="Negrete-Abascal E."/>
            <person name="Vaca-Pacheco S."/>
            <person name="Montes-Garcia F."/>
            <person name="Leyto-Gil A.M."/>
            <person name="Fragoso-Garcia E."/>
            <person name="Carvente-Garcia R."/>
            <person name="Perez-Agueros S."/>
            <person name="Castelan-Sanchez H.G."/>
            <person name="Garcia-Molina A."/>
            <person name="Villamar T.E."/>
            <person name="Vazquez-Cruz C."/>
        </authorList>
    </citation>
    <scope>NUCLEOTIDE SEQUENCE [LARGE SCALE GENOMIC DNA]</scope>
    <source>
        <strain evidence="2 4">ATCC 15768</strain>
    </source>
</reference>
<feature type="transmembrane region" description="Helical" evidence="1">
    <location>
        <begin position="49"/>
        <end position="71"/>
    </location>
</feature>
<evidence type="ECO:0000256" key="1">
    <source>
        <dbReference type="SAM" id="Phobius"/>
    </source>
</evidence>
<evidence type="ECO:0008006" key="6">
    <source>
        <dbReference type="Google" id="ProtNLM"/>
    </source>
</evidence>
<protein>
    <recommendedName>
        <fullName evidence="6">DUF2892 domain-containing protein</fullName>
    </recommendedName>
</protein>
<sequence length="81" mass="8990">MSIKKSISNLRPEVFSRLSNDLRKSAYLMGVGIVGIVLPSDNISFLEGFLLFLFGLIMWIIGHICANYATIKAKNLKGDTK</sequence>
<organism evidence="3 5">
    <name type="scientific">Actinobacillus seminis</name>
    <dbReference type="NCBI Taxonomy" id="722"/>
    <lineage>
        <taxon>Bacteria</taxon>
        <taxon>Pseudomonadati</taxon>
        <taxon>Pseudomonadota</taxon>
        <taxon>Gammaproteobacteria</taxon>
        <taxon>Pasteurellales</taxon>
        <taxon>Pasteurellaceae</taxon>
        <taxon>Actinobacillus</taxon>
    </lineage>
</organism>
<dbReference type="EMBL" id="NLFK01000001">
    <property type="protein sequence ID" value="OZN25705.1"/>
    <property type="molecule type" value="Genomic_DNA"/>
</dbReference>
<keyword evidence="1" id="KW-0812">Transmembrane</keyword>
<accession>A0A263HE50</accession>